<dbReference type="Proteomes" id="UP001597079">
    <property type="component" value="Unassembled WGS sequence"/>
</dbReference>
<evidence type="ECO:0000313" key="2">
    <source>
        <dbReference type="EMBL" id="MFD1677403.1"/>
    </source>
</evidence>
<reference evidence="3" key="1">
    <citation type="journal article" date="2019" name="Int. J. Syst. Evol. Microbiol.">
        <title>The Global Catalogue of Microorganisms (GCM) 10K type strain sequencing project: providing services to taxonomists for standard genome sequencing and annotation.</title>
        <authorList>
            <consortium name="The Broad Institute Genomics Platform"/>
            <consortium name="The Broad Institute Genome Sequencing Center for Infectious Disease"/>
            <person name="Wu L."/>
            <person name="Ma J."/>
        </authorList>
    </citation>
    <scope>NUCLEOTIDE SEQUENCE [LARGE SCALE GENOMIC DNA]</scope>
    <source>
        <strain evidence="3">CGMCC 1.12286</strain>
    </source>
</reference>
<name>A0ABW4JPB6_9BACL</name>
<evidence type="ECO:0000313" key="3">
    <source>
        <dbReference type="Proteomes" id="UP001597079"/>
    </source>
</evidence>
<feature type="domain" description="DUF1540" evidence="1">
    <location>
        <begin position="5"/>
        <end position="67"/>
    </location>
</feature>
<dbReference type="Pfam" id="PF07561">
    <property type="entry name" value="DUF1540"/>
    <property type="match status" value="1"/>
</dbReference>
<proteinExistence type="predicted"/>
<keyword evidence="3" id="KW-1185">Reference proteome</keyword>
<organism evidence="2 3">
    <name type="scientific">Alicyclobacillus fodiniaquatilis</name>
    <dbReference type="NCBI Taxonomy" id="1661150"/>
    <lineage>
        <taxon>Bacteria</taxon>
        <taxon>Bacillati</taxon>
        <taxon>Bacillota</taxon>
        <taxon>Bacilli</taxon>
        <taxon>Bacillales</taxon>
        <taxon>Alicyclobacillaceae</taxon>
        <taxon>Alicyclobacillus</taxon>
    </lineage>
</organism>
<dbReference type="EMBL" id="JBHUCX010000092">
    <property type="protein sequence ID" value="MFD1677403.1"/>
    <property type="molecule type" value="Genomic_DNA"/>
</dbReference>
<gene>
    <name evidence="2" type="ORF">ACFSB2_22330</name>
</gene>
<evidence type="ECO:0000259" key="1">
    <source>
        <dbReference type="Pfam" id="PF07561"/>
    </source>
</evidence>
<comment type="caution">
    <text evidence="2">The sequence shown here is derived from an EMBL/GenBank/DDBJ whole genome shotgun (WGS) entry which is preliminary data.</text>
</comment>
<protein>
    <submittedName>
        <fullName evidence="2">DUF1540 domain-containing protein</fullName>
    </submittedName>
</protein>
<sequence length="70" mass="7726">MKVDVKCSVSNCYFWKDDNNCGAPAIMVTVNQNANANFNEEIANEIMVDLDHTQSASDPANTCCHTFKPV</sequence>
<dbReference type="RefSeq" id="WP_377945299.1">
    <property type="nucleotide sequence ID" value="NZ_JBHUCX010000092.1"/>
</dbReference>
<accession>A0ABW4JPB6</accession>
<dbReference type="InterPro" id="IPR011437">
    <property type="entry name" value="DUF1540"/>
</dbReference>